<sequence>MCCNNQNRSRCGCSCWNSCQNNWNLAQTGSSCYVSVPQFLCPSAAAEEAQSSQARNRFVVTGTLDHFYLLGSNGCGCNCGCNA</sequence>
<dbReference type="AlphaFoldDB" id="A0A9D2BXX0"/>
<comment type="caution">
    <text evidence="1">The sequence shown here is derived from an EMBL/GenBank/DDBJ whole genome shotgun (WGS) entry which is preliminary data.</text>
</comment>
<protein>
    <submittedName>
        <fullName evidence="1">Uncharacterized protein</fullName>
    </submittedName>
</protein>
<dbReference type="Proteomes" id="UP000823868">
    <property type="component" value="Unassembled WGS sequence"/>
</dbReference>
<name>A0A9D2BXX0_9FIRM</name>
<evidence type="ECO:0000313" key="2">
    <source>
        <dbReference type="Proteomes" id="UP000823868"/>
    </source>
</evidence>
<accession>A0A9D2BXX0</accession>
<reference evidence="1" key="1">
    <citation type="journal article" date="2021" name="PeerJ">
        <title>Extensive microbial diversity within the chicken gut microbiome revealed by metagenomics and culture.</title>
        <authorList>
            <person name="Gilroy R."/>
            <person name="Ravi A."/>
            <person name="Getino M."/>
            <person name="Pursley I."/>
            <person name="Horton D.L."/>
            <person name="Alikhan N.F."/>
            <person name="Baker D."/>
            <person name="Gharbi K."/>
            <person name="Hall N."/>
            <person name="Watson M."/>
            <person name="Adriaenssens E.M."/>
            <person name="Foster-Nyarko E."/>
            <person name="Jarju S."/>
            <person name="Secka A."/>
            <person name="Antonio M."/>
            <person name="Oren A."/>
            <person name="Chaudhuri R.R."/>
            <person name="La Ragione R."/>
            <person name="Hildebrand F."/>
            <person name="Pallen M.J."/>
        </authorList>
    </citation>
    <scope>NUCLEOTIDE SEQUENCE</scope>
    <source>
        <strain evidence="1">ChiBcec16_6824</strain>
    </source>
</reference>
<gene>
    <name evidence="1" type="ORF">H9841_07095</name>
</gene>
<organism evidence="1 2">
    <name type="scientific">Candidatus Flavonifractor merdigallinarum</name>
    <dbReference type="NCBI Taxonomy" id="2838589"/>
    <lineage>
        <taxon>Bacteria</taxon>
        <taxon>Bacillati</taxon>
        <taxon>Bacillota</taxon>
        <taxon>Clostridia</taxon>
        <taxon>Eubacteriales</taxon>
        <taxon>Oscillospiraceae</taxon>
        <taxon>Flavonifractor</taxon>
    </lineage>
</organism>
<dbReference type="EMBL" id="DXDX01000129">
    <property type="protein sequence ID" value="HIY21646.1"/>
    <property type="molecule type" value="Genomic_DNA"/>
</dbReference>
<proteinExistence type="predicted"/>
<reference evidence="1" key="2">
    <citation type="submission" date="2021-04" db="EMBL/GenBank/DDBJ databases">
        <authorList>
            <person name="Gilroy R."/>
        </authorList>
    </citation>
    <scope>NUCLEOTIDE SEQUENCE</scope>
    <source>
        <strain evidence="1">ChiBcec16_6824</strain>
    </source>
</reference>
<evidence type="ECO:0000313" key="1">
    <source>
        <dbReference type="EMBL" id="HIY21646.1"/>
    </source>
</evidence>